<evidence type="ECO:0000256" key="4">
    <source>
        <dbReference type="ARBA" id="ARBA00023136"/>
    </source>
</evidence>
<keyword evidence="8" id="KW-1185">Reference proteome</keyword>
<feature type="domain" description="O-antigen ligase-related" evidence="6">
    <location>
        <begin position="2"/>
        <end position="60"/>
    </location>
</feature>
<evidence type="ECO:0000313" key="8">
    <source>
        <dbReference type="Proteomes" id="UP000515679"/>
    </source>
</evidence>
<keyword evidence="3 5" id="KW-1133">Transmembrane helix</keyword>
<evidence type="ECO:0000256" key="3">
    <source>
        <dbReference type="ARBA" id="ARBA00022989"/>
    </source>
</evidence>
<keyword evidence="7" id="KW-0436">Ligase</keyword>
<dbReference type="KEGG" id="cchl:FPL14_11905"/>
<dbReference type="Gene3D" id="1.25.40.10">
    <property type="entry name" value="Tetratricopeptide repeat domain"/>
    <property type="match status" value="1"/>
</dbReference>
<dbReference type="PANTHER" id="PTHR37422">
    <property type="entry name" value="TEICHURONIC ACID BIOSYNTHESIS PROTEIN TUAE"/>
    <property type="match status" value="1"/>
</dbReference>
<dbReference type="SUPFAM" id="SSF48452">
    <property type="entry name" value="TPR-like"/>
    <property type="match status" value="1"/>
</dbReference>
<dbReference type="RefSeq" id="WP_182303146.1">
    <property type="nucleotide sequence ID" value="NZ_CP041969.1"/>
</dbReference>
<evidence type="ECO:0000256" key="5">
    <source>
        <dbReference type="SAM" id="Phobius"/>
    </source>
</evidence>
<accession>A0A7G5BXX4</accession>
<dbReference type="InterPro" id="IPR007016">
    <property type="entry name" value="O-antigen_ligase-rel_domated"/>
</dbReference>
<feature type="transmembrane region" description="Helical" evidence="5">
    <location>
        <begin position="44"/>
        <end position="68"/>
    </location>
</feature>
<feature type="transmembrane region" description="Helical" evidence="5">
    <location>
        <begin position="142"/>
        <end position="163"/>
    </location>
</feature>
<gene>
    <name evidence="7" type="ORF">FPL14_11905</name>
</gene>
<evidence type="ECO:0000259" key="6">
    <source>
        <dbReference type="Pfam" id="PF04932"/>
    </source>
</evidence>
<dbReference type="InterPro" id="IPR011990">
    <property type="entry name" value="TPR-like_helical_dom_sf"/>
</dbReference>
<evidence type="ECO:0000256" key="1">
    <source>
        <dbReference type="ARBA" id="ARBA00004141"/>
    </source>
</evidence>
<dbReference type="Proteomes" id="UP000515679">
    <property type="component" value="Chromosome"/>
</dbReference>
<dbReference type="PANTHER" id="PTHR37422:SF13">
    <property type="entry name" value="LIPOPOLYSACCHARIDE BIOSYNTHESIS PROTEIN PA4999-RELATED"/>
    <property type="match status" value="1"/>
</dbReference>
<comment type="subcellular location">
    <subcellularLocation>
        <location evidence="1">Membrane</location>
        <topology evidence="1">Multi-pass membrane protein</topology>
    </subcellularLocation>
</comment>
<proteinExistence type="predicted"/>
<dbReference type="GO" id="GO:0016874">
    <property type="term" value="F:ligase activity"/>
    <property type="evidence" value="ECO:0007669"/>
    <property type="project" value="UniProtKB-KW"/>
</dbReference>
<protein>
    <submittedName>
        <fullName evidence="7">O-antigen ligase family protein</fullName>
    </submittedName>
</protein>
<dbReference type="AlphaFoldDB" id="A0A7G5BXX4"/>
<sequence>MYYSDALSMSKDSLWFGYGGGGWSQLQYRYQTSDYFVRYIHNHFLQVVTDVGLIGAAVYVGVVVLLLYRSVYELVSGKGDKRVFQWGRVCICFALVVHSLVDFTFSYPYLLGLFLVLGVKRSANESEATVSGQVIKRFKVPLGILSVLIAAIIGTLFLSSYYFKAASKAFQENRPADAVTLFDKSIKTALFADQAHDQKGKIYFKGYLQGNDQRYLAVAEEENRLALQTNPTNIWYRKFQSDILWEQGSRGQSLSMLEELVEENPYRARWREELRKRGS</sequence>
<organism evidence="7 8">
    <name type="scientific">Cohnella cholangitidis</name>
    <dbReference type="NCBI Taxonomy" id="2598458"/>
    <lineage>
        <taxon>Bacteria</taxon>
        <taxon>Bacillati</taxon>
        <taxon>Bacillota</taxon>
        <taxon>Bacilli</taxon>
        <taxon>Bacillales</taxon>
        <taxon>Paenibacillaceae</taxon>
        <taxon>Cohnella</taxon>
    </lineage>
</organism>
<dbReference type="EMBL" id="CP041969">
    <property type="protein sequence ID" value="QMV41808.1"/>
    <property type="molecule type" value="Genomic_DNA"/>
</dbReference>
<evidence type="ECO:0000256" key="2">
    <source>
        <dbReference type="ARBA" id="ARBA00022692"/>
    </source>
</evidence>
<dbReference type="GO" id="GO:0016020">
    <property type="term" value="C:membrane"/>
    <property type="evidence" value="ECO:0007669"/>
    <property type="project" value="UniProtKB-SubCell"/>
</dbReference>
<dbReference type="Pfam" id="PF04932">
    <property type="entry name" value="Wzy_C"/>
    <property type="match status" value="1"/>
</dbReference>
<name>A0A7G5BXX4_9BACL</name>
<keyword evidence="4 5" id="KW-0472">Membrane</keyword>
<evidence type="ECO:0000313" key="7">
    <source>
        <dbReference type="EMBL" id="QMV41808.1"/>
    </source>
</evidence>
<reference evidence="7 8" key="1">
    <citation type="submission" date="2019-07" db="EMBL/GenBank/DDBJ databases">
        <authorList>
            <person name="Kim J.K."/>
            <person name="Cheong H.-M."/>
            <person name="Choi Y."/>
            <person name="Hwang K.J."/>
            <person name="Lee S."/>
            <person name="Choi C."/>
        </authorList>
    </citation>
    <scope>NUCLEOTIDE SEQUENCE [LARGE SCALE GENOMIC DNA]</scope>
    <source>
        <strain evidence="7 8">KS 22</strain>
    </source>
</reference>
<feature type="transmembrane region" description="Helical" evidence="5">
    <location>
        <begin position="89"/>
        <end position="110"/>
    </location>
</feature>
<keyword evidence="2 5" id="KW-0812">Transmembrane</keyword>
<dbReference type="InterPro" id="IPR051533">
    <property type="entry name" value="WaaL-like"/>
</dbReference>